<name>A0AAN6YGC3_9PEZI</name>
<dbReference type="GO" id="GO:0046655">
    <property type="term" value="P:folic acid metabolic process"/>
    <property type="evidence" value="ECO:0007669"/>
    <property type="project" value="TreeGrafter"/>
</dbReference>
<comment type="caution">
    <text evidence="10">The sequence shown here is derived from an EMBL/GenBank/DDBJ whole genome shotgun (WGS) entry which is preliminary data.</text>
</comment>
<evidence type="ECO:0000256" key="8">
    <source>
        <dbReference type="SAM" id="MobiDB-lite"/>
    </source>
</evidence>
<dbReference type="CDD" id="cd00209">
    <property type="entry name" value="DHFR"/>
    <property type="match status" value="1"/>
</dbReference>
<dbReference type="PROSITE" id="PS00075">
    <property type="entry name" value="DHFR_1"/>
    <property type="match status" value="1"/>
</dbReference>
<evidence type="ECO:0000256" key="4">
    <source>
        <dbReference type="ARBA" id="ARBA00022563"/>
    </source>
</evidence>
<dbReference type="PANTHER" id="PTHR48069">
    <property type="entry name" value="DIHYDROFOLATE REDUCTASE"/>
    <property type="match status" value="1"/>
</dbReference>
<dbReference type="InterPro" id="IPR012259">
    <property type="entry name" value="DHFR"/>
</dbReference>
<keyword evidence="5" id="KW-0521">NADP</keyword>
<dbReference type="InterPro" id="IPR017925">
    <property type="entry name" value="DHFR_CS"/>
</dbReference>
<evidence type="ECO:0000256" key="6">
    <source>
        <dbReference type="ARBA" id="ARBA00023002"/>
    </source>
</evidence>
<accession>A0AAN6YGC3</accession>
<reference evidence="10" key="2">
    <citation type="submission" date="2023-05" db="EMBL/GenBank/DDBJ databases">
        <authorList>
            <consortium name="Lawrence Berkeley National Laboratory"/>
            <person name="Steindorff A."/>
            <person name="Hensen N."/>
            <person name="Bonometti L."/>
            <person name="Westerberg I."/>
            <person name="Brannstrom I.O."/>
            <person name="Guillou S."/>
            <person name="Cros-Aarteil S."/>
            <person name="Calhoun S."/>
            <person name="Haridas S."/>
            <person name="Kuo A."/>
            <person name="Mondo S."/>
            <person name="Pangilinan J."/>
            <person name="Riley R."/>
            <person name="Labutti K."/>
            <person name="Andreopoulos B."/>
            <person name="Lipzen A."/>
            <person name="Chen C."/>
            <person name="Yanf M."/>
            <person name="Daum C."/>
            <person name="Ng V."/>
            <person name="Clum A."/>
            <person name="Ohm R."/>
            <person name="Martin F."/>
            <person name="Silar P."/>
            <person name="Natvig D."/>
            <person name="Lalanne C."/>
            <person name="Gautier V."/>
            <person name="Ament-Velasquez S.L."/>
            <person name="Kruys A."/>
            <person name="Hutchinson M.I."/>
            <person name="Powell A.J."/>
            <person name="Barry K."/>
            <person name="Miller A.N."/>
            <person name="Grigoriev I.V."/>
            <person name="Debuchy R."/>
            <person name="Gladieux P."/>
            <person name="Thoren M.H."/>
            <person name="Johannesson H."/>
        </authorList>
    </citation>
    <scope>NUCLEOTIDE SEQUENCE</scope>
    <source>
        <strain evidence="10">PSN293</strain>
    </source>
</reference>
<keyword evidence="6" id="KW-0560">Oxidoreductase</keyword>
<evidence type="ECO:0000256" key="1">
    <source>
        <dbReference type="ARBA" id="ARBA00004903"/>
    </source>
</evidence>
<comment type="similarity">
    <text evidence="7">Belongs to the dihydrofolate reductase family.</text>
</comment>
<dbReference type="GO" id="GO:0046654">
    <property type="term" value="P:tetrahydrofolate biosynthetic process"/>
    <property type="evidence" value="ECO:0007669"/>
    <property type="project" value="InterPro"/>
</dbReference>
<dbReference type="Gene3D" id="3.40.430.10">
    <property type="entry name" value="Dihydrofolate Reductase, subunit A"/>
    <property type="match status" value="1"/>
</dbReference>
<evidence type="ECO:0000256" key="7">
    <source>
        <dbReference type="RuleBase" id="RU004474"/>
    </source>
</evidence>
<gene>
    <name evidence="10" type="ORF">QBC37DRAFT_413606</name>
</gene>
<proteinExistence type="inferred from homology"/>
<feature type="domain" description="DHFR" evidence="9">
    <location>
        <begin position="8"/>
        <end position="238"/>
    </location>
</feature>
<dbReference type="PRINTS" id="PR00070">
    <property type="entry name" value="DHFR"/>
</dbReference>
<dbReference type="GO" id="GO:0004146">
    <property type="term" value="F:dihydrofolate reductase activity"/>
    <property type="evidence" value="ECO:0007669"/>
    <property type="project" value="UniProtKB-EC"/>
</dbReference>
<dbReference type="GO" id="GO:0006730">
    <property type="term" value="P:one-carbon metabolic process"/>
    <property type="evidence" value="ECO:0007669"/>
    <property type="project" value="UniProtKB-KW"/>
</dbReference>
<dbReference type="AlphaFoldDB" id="A0AAN6YGC3"/>
<reference evidence="10" key="1">
    <citation type="journal article" date="2023" name="Mol. Phylogenet. Evol.">
        <title>Genome-scale phylogeny and comparative genomics of the fungal order Sordariales.</title>
        <authorList>
            <person name="Hensen N."/>
            <person name="Bonometti L."/>
            <person name="Westerberg I."/>
            <person name="Brannstrom I.O."/>
            <person name="Guillou S."/>
            <person name="Cros-Aarteil S."/>
            <person name="Calhoun S."/>
            <person name="Haridas S."/>
            <person name="Kuo A."/>
            <person name="Mondo S."/>
            <person name="Pangilinan J."/>
            <person name="Riley R."/>
            <person name="LaButti K."/>
            <person name="Andreopoulos B."/>
            <person name="Lipzen A."/>
            <person name="Chen C."/>
            <person name="Yan M."/>
            <person name="Daum C."/>
            <person name="Ng V."/>
            <person name="Clum A."/>
            <person name="Steindorff A."/>
            <person name="Ohm R.A."/>
            <person name="Martin F."/>
            <person name="Silar P."/>
            <person name="Natvig D.O."/>
            <person name="Lalanne C."/>
            <person name="Gautier V."/>
            <person name="Ament-Velasquez S.L."/>
            <person name="Kruys A."/>
            <person name="Hutchinson M.I."/>
            <person name="Powell A.J."/>
            <person name="Barry K."/>
            <person name="Miller A.N."/>
            <person name="Grigoriev I.V."/>
            <person name="Debuchy R."/>
            <person name="Gladieux P."/>
            <person name="Hiltunen Thoren M."/>
            <person name="Johannesson H."/>
        </authorList>
    </citation>
    <scope>NUCLEOTIDE SEQUENCE</scope>
    <source>
        <strain evidence="10">PSN293</strain>
    </source>
</reference>
<dbReference type="GO" id="GO:0046452">
    <property type="term" value="P:dihydrofolate metabolic process"/>
    <property type="evidence" value="ECO:0007669"/>
    <property type="project" value="TreeGrafter"/>
</dbReference>
<keyword evidence="4" id="KW-0554">One-carbon metabolism</keyword>
<dbReference type="EMBL" id="MU858056">
    <property type="protein sequence ID" value="KAK4217948.1"/>
    <property type="molecule type" value="Genomic_DNA"/>
</dbReference>
<organism evidence="10 11">
    <name type="scientific">Rhypophila decipiens</name>
    <dbReference type="NCBI Taxonomy" id="261697"/>
    <lineage>
        <taxon>Eukaryota</taxon>
        <taxon>Fungi</taxon>
        <taxon>Dikarya</taxon>
        <taxon>Ascomycota</taxon>
        <taxon>Pezizomycotina</taxon>
        <taxon>Sordariomycetes</taxon>
        <taxon>Sordariomycetidae</taxon>
        <taxon>Sordariales</taxon>
        <taxon>Naviculisporaceae</taxon>
        <taxon>Rhypophila</taxon>
    </lineage>
</organism>
<dbReference type="EC" id="1.5.1.3" evidence="2"/>
<dbReference type="PROSITE" id="PS51330">
    <property type="entry name" value="DHFR_2"/>
    <property type="match status" value="1"/>
</dbReference>
<dbReference type="GO" id="GO:0005739">
    <property type="term" value="C:mitochondrion"/>
    <property type="evidence" value="ECO:0007669"/>
    <property type="project" value="TreeGrafter"/>
</dbReference>
<evidence type="ECO:0000259" key="9">
    <source>
        <dbReference type="PROSITE" id="PS51330"/>
    </source>
</evidence>
<keyword evidence="11" id="KW-1185">Reference proteome</keyword>
<feature type="region of interest" description="Disordered" evidence="8">
    <location>
        <begin position="47"/>
        <end position="66"/>
    </location>
</feature>
<protein>
    <recommendedName>
        <fullName evidence="3">Dihydrofolate reductase</fullName>
        <ecNumber evidence="2">1.5.1.3</ecNumber>
    </recommendedName>
</protein>
<comment type="pathway">
    <text evidence="1">Cofactor biosynthesis; tetrahydrofolate biosynthesis; 5,6,7,8-tetrahydrofolate from 7,8-dihydrofolate: step 1/1.</text>
</comment>
<evidence type="ECO:0000256" key="2">
    <source>
        <dbReference type="ARBA" id="ARBA00012856"/>
    </source>
</evidence>
<dbReference type="InterPro" id="IPR024072">
    <property type="entry name" value="DHFR-like_dom_sf"/>
</dbReference>
<evidence type="ECO:0000256" key="5">
    <source>
        <dbReference type="ARBA" id="ARBA00022857"/>
    </source>
</evidence>
<dbReference type="SUPFAM" id="SSF53597">
    <property type="entry name" value="Dihydrofolate reductase-like"/>
    <property type="match status" value="1"/>
</dbReference>
<dbReference type="Proteomes" id="UP001301769">
    <property type="component" value="Unassembled WGS sequence"/>
</dbReference>
<dbReference type="InterPro" id="IPR001796">
    <property type="entry name" value="DHFR_dom"/>
</dbReference>
<evidence type="ECO:0000256" key="3">
    <source>
        <dbReference type="ARBA" id="ARBA00018886"/>
    </source>
</evidence>
<evidence type="ECO:0000313" key="11">
    <source>
        <dbReference type="Proteomes" id="UP001301769"/>
    </source>
</evidence>
<dbReference type="GO" id="GO:0050661">
    <property type="term" value="F:NADP binding"/>
    <property type="evidence" value="ECO:0007669"/>
    <property type="project" value="InterPro"/>
</dbReference>
<dbReference type="PANTHER" id="PTHR48069:SF3">
    <property type="entry name" value="DIHYDROFOLATE REDUCTASE"/>
    <property type="match status" value="1"/>
</dbReference>
<sequence length="238" mass="25974">MPPPAPLELTLVLAATRDMGIGLHGGLPWTGLKKEMAYFARVTKRIPPSPSSSSSLPSQQDGTAPPAAAMKNAVIMGRKTWDSIPPRFRPLKGRLNVVISRSAASLSPSQTSPGAGVVDENEKKGDNEVIMAPSLEQALSYLGERRTNTGKIFVIGGGQIYGAALKSPQTKRILLTRVLSDFECDTFFPLVLGDDNNNNGGEWKRSSKENFDDWVGENVPEGVQEENGTRYEFQMWER</sequence>
<dbReference type="Pfam" id="PF00186">
    <property type="entry name" value="DHFR_1"/>
    <property type="match status" value="1"/>
</dbReference>
<evidence type="ECO:0000313" key="10">
    <source>
        <dbReference type="EMBL" id="KAK4217948.1"/>
    </source>
</evidence>